<sequence>MNLIEDYVENILLPQLIYYGANVQSASEVKRDIKYRLASVINLWKQPEIRNTILLTGLEEAYYYKPDADLLTKSLVVVAIRNSLIEDMKSTLAAARRLGLSKVIIDDKLIREITGKAINYFNKHDPNTVAISLVDNANNPYIDLSSKYPIAWEAIKNLSQCKSYTKYNPIECDQASSTIFINPKMSDGMKTVEVQSGIDPTITDQLQHILNFVMEGKQPFFFSDSFKMISRNVDKLFKVLNIVLSSNAPVVTVNYYISNGYVAKRSNLLRPAHFESEVIDKIKDVSGLRKTHAAILKSVKASIED</sequence>
<keyword evidence="2" id="KW-1185">Reference proteome</keyword>
<dbReference type="Proteomes" id="UP000005387">
    <property type="component" value="Unassembled WGS sequence"/>
</dbReference>
<dbReference type="eggNOG" id="ENOG5033ME7">
    <property type="taxonomic scope" value="Bacteria"/>
</dbReference>
<evidence type="ECO:0000313" key="2">
    <source>
        <dbReference type="Proteomes" id="UP000005387"/>
    </source>
</evidence>
<reference evidence="1 2" key="1">
    <citation type="submission" date="2010-07" db="EMBL/GenBank/DDBJ databases">
        <title>The draft genome of Paenibacillus curdlanolyticus YK9.</title>
        <authorList>
            <consortium name="US DOE Joint Genome Institute (JGI-PGF)"/>
            <person name="Lucas S."/>
            <person name="Copeland A."/>
            <person name="Lapidus A."/>
            <person name="Cheng J.-F."/>
            <person name="Bruce D."/>
            <person name="Goodwin L."/>
            <person name="Pitluck S."/>
            <person name="Land M.L."/>
            <person name="Hauser L."/>
            <person name="Chang Y.-J."/>
            <person name="Jeffries C."/>
            <person name="Anderson I.J."/>
            <person name="Johnson E."/>
            <person name="Loganathan U."/>
            <person name="Mulhopadhyay B."/>
            <person name="Kyrpides N."/>
            <person name="Woyke T.J."/>
        </authorList>
    </citation>
    <scope>NUCLEOTIDE SEQUENCE [LARGE SCALE GENOMIC DNA]</scope>
    <source>
        <strain evidence="1 2">YK9</strain>
    </source>
</reference>
<dbReference type="RefSeq" id="WP_006039542.1">
    <property type="nucleotide sequence ID" value="NZ_AEDD01000010.1"/>
</dbReference>
<proteinExistence type="predicted"/>
<name>E0ID52_9BACL</name>
<dbReference type="AlphaFoldDB" id="E0ID52"/>
<dbReference type="EMBL" id="AEDD01000010">
    <property type="protein sequence ID" value="EFM09507.1"/>
    <property type="molecule type" value="Genomic_DNA"/>
</dbReference>
<gene>
    <name evidence="1" type="ORF">PaecuDRAFT_3554</name>
</gene>
<dbReference type="OrthoDB" id="2065671at2"/>
<accession>E0ID52</accession>
<organism evidence="1 2">
    <name type="scientific">Paenibacillus curdlanolyticus YK9</name>
    <dbReference type="NCBI Taxonomy" id="717606"/>
    <lineage>
        <taxon>Bacteria</taxon>
        <taxon>Bacillati</taxon>
        <taxon>Bacillota</taxon>
        <taxon>Bacilli</taxon>
        <taxon>Bacillales</taxon>
        <taxon>Paenibacillaceae</taxon>
        <taxon>Paenibacillus</taxon>
    </lineage>
</organism>
<protein>
    <submittedName>
        <fullName evidence="1">Uncharacterized protein</fullName>
    </submittedName>
</protein>
<evidence type="ECO:0000313" key="1">
    <source>
        <dbReference type="EMBL" id="EFM09507.1"/>
    </source>
</evidence>